<name>H5Y2K1_9FIRM</name>
<dbReference type="AlphaFoldDB" id="H5Y2K1"/>
<dbReference type="EMBL" id="CM001441">
    <property type="protein sequence ID" value="EHQ88692.1"/>
    <property type="molecule type" value="Genomic_DNA"/>
</dbReference>
<reference evidence="1 2" key="1">
    <citation type="submission" date="2011-11" db="EMBL/GenBank/DDBJ databases">
        <title>The Noncontiguous Finished genome of Desulfosporosinus youngiae DSM 17734.</title>
        <authorList>
            <consortium name="US DOE Joint Genome Institute (JGI-PGF)"/>
            <person name="Lucas S."/>
            <person name="Han J."/>
            <person name="Lapidus A."/>
            <person name="Cheng J.-F."/>
            <person name="Goodwin L."/>
            <person name="Pitluck S."/>
            <person name="Peters L."/>
            <person name="Ovchinnikova G."/>
            <person name="Lu M."/>
            <person name="Land M.L."/>
            <person name="Hauser L."/>
            <person name="Pester M."/>
            <person name="Spring S."/>
            <person name="Ollivier B."/>
            <person name="Rattei T."/>
            <person name="Klenk H.-P."/>
            <person name="Wagner M."/>
            <person name="Loy A."/>
            <person name="Woyke T.J."/>
        </authorList>
    </citation>
    <scope>NUCLEOTIDE SEQUENCE [LARGE SCALE GENOMIC DNA]</scope>
    <source>
        <strain evidence="1 2">DSM 17734</strain>
    </source>
</reference>
<evidence type="ECO:0000313" key="1">
    <source>
        <dbReference type="EMBL" id="EHQ88692.1"/>
    </source>
</evidence>
<protein>
    <submittedName>
        <fullName evidence="1">Uncharacterized protein</fullName>
    </submittedName>
</protein>
<keyword evidence="2" id="KW-1185">Reference proteome</keyword>
<accession>H5Y2K1</accession>
<organism evidence="1 2">
    <name type="scientific">Desulfosporosinus youngiae DSM 17734</name>
    <dbReference type="NCBI Taxonomy" id="768710"/>
    <lineage>
        <taxon>Bacteria</taxon>
        <taxon>Bacillati</taxon>
        <taxon>Bacillota</taxon>
        <taxon>Clostridia</taxon>
        <taxon>Eubacteriales</taxon>
        <taxon>Desulfitobacteriaceae</taxon>
        <taxon>Desulfosporosinus</taxon>
    </lineage>
</organism>
<dbReference type="HOGENOM" id="CLU_3117216_0_0_9"/>
<dbReference type="Proteomes" id="UP000005104">
    <property type="component" value="Chromosome"/>
</dbReference>
<gene>
    <name evidence="1" type="ORF">DesyoDRAFT_1553</name>
</gene>
<proteinExistence type="predicted"/>
<sequence length="50" mass="5689">MREELFGNDATNWLKQLDEIVTRAIKGVTIDLNSVVLIPQNHQISKRLGI</sequence>
<evidence type="ECO:0000313" key="2">
    <source>
        <dbReference type="Proteomes" id="UP000005104"/>
    </source>
</evidence>